<gene>
    <name evidence="2" type="ORF">IPN02_06670</name>
</gene>
<evidence type="ECO:0000256" key="1">
    <source>
        <dbReference type="SAM" id="MobiDB-lite"/>
    </source>
</evidence>
<organism evidence="2 3">
    <name type="scientific">Candidatus Neomicrothrix subdominans</name>
    <dbReference type="NCBI Taxonomy" id="2954438"/>
    <lineage>
        <taxon>Bacteria</taxon>
        <taxon>Bacillati</taxon>
        <taxon>Actinomycetota</taxon>
        <taxon>Acidimicrobiia</taxon>
        <taxon>Acidimicrobiales</taxon>
        <taxon>Microthrixaceae</taxon>
        <taxon>Candidatus Neomicrothrix</taxon>
    </lineage>
</organism>
<feature type="compositionally biased region" description="Basic residues" evidence="1">
    <location>
        <begin position="7"/>
        <end position="21"/>
    </location>
</feature>
<evidence type="ECO:0000313" key="2">
    <source>
        <dbReference type="EMBL" id="MBK9296528.1"/>
    </source>
</evidence>
<feature type="region of interest" description="Disordered" evidence="1">
    <location>
        <begin position="1"/>
        <end position="25"/>
    </location>
</feature>
<protein>
    <submittedName>
        <fullName evidence="2">Uncharacterized protein</fullName>
    </submittedName>
</protein>
<reference evidence="2 3" key="1">
    <citation type="submission" date="2020-10" db="EMBL/GenBank/DDBJ databases">
        <title>Connecting structure to function with the recovery of over 1000 high-quality activated sludge metagenome-assembled genomes encoding full-length rRNA genes using long-read sequencing.</title>
        <authorList>
            <person name="Singleton C.M."/>
            <person name="Petriglieri F."/>
            <person name="Kristensen J.M."/>
            <person name="Kirkegaard R.H."/>
            <person name="Michaelsen T.Y."/>
            <person name="Andersen M.H."/>
            <person name="Karst S.M."/>
            <person name="Dueholm M.S."/>
            <person name="Nielsen P.H."/>
            <person name="Albertsen M."/>
        </authorList>
    </citation>
    <scope>NUCLEOTIDE SEQUENCE [LARGE SCALE GENOMIC DNA]</scope>
    <source>
        <strain evidence="2">Lyne_18-Q3-R50-59_MAXAC.006</strain>
    </source>
</reference>
<dbReference type="EMBL" id="JADJZA010000003">
    <property type="protein sequence ID" value="MBK9296528.1"/>
    <property type="molecule type" value="Genomic_DNA"/>
</dbReference>
<sequence>MLERRDLRFRRPRREGRSKRRPWPDWAEEKPNAIWIYDTVRHEAPLNLAVMKGHRHMLVAAGVLKLRAA</sequence>
<comment type="caution">
    <text evidence="2">The sequence shown here is derived from an EMBL/GenBank/DDBJ whole genome shotgun (WGS) entry which is preliminary data.</text>
</comment>
<name>A0A936NBS3_9ACTN</name>
<evidence type="ECO:0000313" key="3">
    <source>
        <dbReference type="Proteomes" id="UP000727993"/>
    </source>
</evidence>
<accession>A0A936NBS3</accession>
<dbReference type="Proteomes" id="UP000727993">
    <property type="component" value="Unassembled WGS sequence"/>
</dbReference>
<dbReference type="AlphaFoldDB" id="A0A936NBS3"/>
<proteinExistence type="predicted"/>